<dbReference type="AlphaFoldDB" id="A0AA39NBW6"/>
<dbReference type="GO" id="GO:0006508">
    <property type="term" value="P:proteolysis"/>
    <property type="evidence" value="ECO:0007669"/>
    <property type="project" value="InterPro"/>
</dbReference>
<dbReference type="GO" id="GO:0004197">
    <property type="term" value="F:cysteine-type endopeptidase activity"/>
    <property type="evidence" value="ECO:0007669"/>
    <property type="project" value="InterPro"/>
</dbReference>
<dbReference type="Gene3D" id="3.40.50.1460">
    <property type="match status" value="1"/>
</dbReference>
<dbReference type="InterPro" id="IPR050452">
    <property type="entry name" value="Metacaspase"/>
</dbReference>
<gene>
    <name evidence="4" type="ORF">IW261DRAFT_1576159</name>
</gene>
<feature type="compositionally biased region" description="Polar residues" evidence="2">
    <location>
        <begin position="10"/>
        <end position="24"/>
    </location>
</feature>
<evidence type="ECO:0000256" key="1">
    <source>
        <dbReference type="ARBA" id="ARBA00009005"/>
    </source>
</evidence>
<organism evidence="4 5">
    <name type="scientific">Armillaria novae-zelandiae</name>
    <dbReference type="NCBI Taxonomy" id="153914"/>
    <lineage>
        <taxon>Eukaryota</taxon>
        <taxon>Fungi</taxon>
        <taxon>Dikarya</taxon>
        <taxon>Basidiomycota</taxon>
        <taxon>Agaricomycotina</taxon>
        <taxon>Agaricomycetes</taxon>
        <taxon>Agaricomycetidae</taxon>
        <taxon>Agaricales</taxon>
        <taxon>Marasmiineae</taxon>
        <taxon>Physalacriaceae</taxon>
        <taxon>Armillaria</taxon>
    </lineage>
</organism>
<evidence type="ECO:0000256" key="2">
    <source>
        <dbReference type="SAM" id="MobiDB-lite"/>
    </source>
</evidence>
<name>A0AA39NBW6_9AGAR</name>
<protein>
    <recommendedName>
        <fullName evidence="3">Peptidase C14 caspase domain-containing protein</fullName>
    </recommendedName>
</protein>
<keyword evidence="5" id="KW-1185">Reference proteome</keyword>
<dbReference type="PANTHER" id="PTHR48104">
    <property type="entry name" value="METACASPASE-4"/>
    <property type="match status" value="1"/>
</dbReference>
<reference evidence="4" key="1">
    <citation type="submission" date="2023-06" db="EMBL/GenBank/DDBJ databases">
        <authorList>
            <consortium name="Lawrence Berkeley National Laboratory"/>
            <person name="Ahrendt S."/>
            <person name="Sahu N."/>
            <person name="Indic B."/>
            <person name="Wong-Bajracharya J."/>
            <person name="Merenyi Z."/>
            <person name="Ke H.-M."/>
            <person name="Monk M."/>
            <person name="Kocsube S."/>
            <person name="Drula E."/>
            <person name="Lipzen A."/>
            <person name="Balint B."/>
            <person name="Henrissat B."/>
            <person name="Andreopoulos B."/>
            <person name="Martin F.M."/>
            <person name="Harder C.B."/>
            <person name="Rigling D."/>
            <person name="Ford K.L."/>
            <person name="Foster G.D."/>
            <person name="Pangilinan J."/>
            <person name="Papanicolaou A."/>
            <person name="Barry K."/>
            <person name="LaButti K."/>
            <person name="Viragh M."/>
            <person name="Koriabine M."/>
            <person name="Yan M."/>
            <person name="Riley R."/>
            <person name="Champramary S."/>
            <person name="Plett K.L."/>
            <person name="Tsai I.J."/>
            <person name="Slot J."/>
            <person name="Sipos G."/>
            <person name="Plett J."/>
            <person name="Nagy L.G."/>
            <person name="Grigoriev I.V."/>
        </authorList>
    </citation>
    <scope>NUCLEOTIDE SEQUENCE</scope>
    <source>
        <strain evidence="4">ICMP 16352</strain>
    </source>
</reference>
<evidence type="ECO:0000259" key="3">
    <source>
        <dbReference type="Pfam" id="PF00656"/>
    </source>
</evidence>
<comment type="caution">
    <text evidence="4">The sequence shown here is derived from an EMBL/GenBank/DDBJ whole genome shotgun (WGS) entry which is preliminary data.</text>
</comment>
<evidence type="ECO:0000313" key="5">
    <source>
        <dbReference type="Proteomes" id="UP001175227"/>
    </source>
</evidence>
<feature type="region of interest" description="Disordered" evidence="2">
    <location>
        <begin position="1"/>
        <end position="28"/>
    </location>
</feature>
<proteinExistence type="inferred from homology"/>
<comment type="similarity">
    <text evidence="1">Belongs to the peptidase C14B family.</text>
</comment>
<feature type="domain" description="Peptidase C14 caspase" evidence="3">
    <location>
        <begin position="203"/>
        <end position="479"/>
    </location>
</feature>
<dbReference type="EMBL" id="JAUEPR010000121">
    <property type="protein sequence ID" value="KAK0462798.1"/>
    <property type="molecule type" value="Genomic_DNA"/>
</dbReference>
<dbReference type="PANTHER" id="PTHR48104:SF30">
    <property type="entry name" value="METACASPASE-1"/>
    <property type="match status" value="1"/>
</dbReference>
<dbReference type="GO" id="GO:0005737">
    <property type="term" value="C:cytoplasm"/>
    <property type="evidence" value="ECO:0007669"/>
    <property type="project" value="TreeGrafter"/>
</dbReference>
<accession>A0AA39NBW6</accession>
<dbReference type="InterPro" id="IPR011600">
    <property type="entry name" value="Pept_C14_caspase"/>
</dbReference>
<sequence>MMQHKPMTERTASSGPLGTDSQSGAHKGPFEDTSFYQGLALYADAGRLADKDRTPTARFLRLLQQAFVKVRSVIAVTVQHVLQIDCRFSYRRNNNTVPLKGFTSAGTALADDHLEQLTVEEIDTDQGGLLQQERLKALSDPDDAHAHQEYKERHQRWARLFQCANRFRQRPLRLIANVAKRPSPSSDHGSLHRRKPFDSHQFWCILIGIDGYHENPLDGCVADVRIMEDYMTGVLGVPKEHIQRLLGERSDSSKSIRNTGLPPIRANIVKTLHGLSTNSGIKKGDSIVIFFSGHGSSYQCPDCLRIICGDSRSSCESSPPPDSTEEIESHQHRCPIEALCPIDRDTPDDEGVPIPDISDREINNILKKIHDVTEAHITVILDCCHSGGITKAPLLDGNARIIHSLGEESFVRMLDSAQDSMRDWPGYRDVWEQKWCPDMGSHVVLAACRDYQFAKETQCGGGGYKGVFTTGIVRTLTSGTLGEGSTYVDLIKALPQWESQTPVVAGRRKNEHLWH</sequence>
<evidence type="ECO:0000313" key="4">
    <source>
        <dbReference type="EMBL" id="KAK0462798.1"/>
    </source>
</evidence>
<dbReference type="Proteomes" id="UP001175227">
    <property type="component" value="Unassembled WGS sequence"/>
</dbReference>
<dbReference type="Pfam" id="PF00656">
    <property type="entry name" value="Peptidase_C14"/>
    <property type="match status" value="1"/>
</dbReference>